<keyword evidence="2 3" id="KW-0802">TPR repeat</keyword>
<evidence type="ECO:0000256" key="3">
    <source>
        <dbReference type="PROSITE-ProRule" id="PRU00339"/>
    </source>
</evidence>
<feature type="transmembrane region" description="Helical" evidence="4">
    <location>
        <begin position="42"/>
        <end position="65"/>
    </location>
</feature>
<feature type="repeat" description="TPR" evidence="3">
    <location>
        <begin position="475"/>
        <end position="508"/>
    </location>
</feature>
<dbReference type="PANTHER" id="PTHR44943:SF8">
    <property type="entry name" value="TPR REPEAT-CONTAINING PROTEIN MJ0263"/>
    <property type="match status" value="1"/>
</dbReference>
<name>A0A5N0TA61_9GAMM</name>
<dbReference type="PANTHER" id="PTHR44943">
    <property type="entry name" value="CELLULOSE SYNTHASE OPERON PROTEIN C"/>
    <property type="match status" value="1"/>
</dbReference>
<dbReference type="RefSeq" id="WP_150863994.1">
    <property type="nucleotide sequence ID" value="NZ_VYXP01000005.1"/>
</dbReference>
<accession>A0A5N0TA61</accession>
<dbReference type="AlphaFoldDB" id="A0A5N0TA61"/>
<evidence type="ECO:0000256" key="1">
    <source>
        <dbReference type="ARBA" id="ARBA00022737"/>
    </source>
</evidence>
<evidence type="ECO:0000256" key="4">
    <source>
        <dbReference type="SAM" id="Phobius"/>
    </source>
</evidence>
<dbReference type="InterPro" id="IPR011990">
    <property type="entry name" value="TPR-like_helical_dom_sf"/>
</dbReference>
<comment type="caution">
    <text evidence="5">The sequence shown here is derived from an EMBL/GenBank/DDBJ whole genome shotgun (WGS) entry which is preliminary data.</text>
</comment>
<dbReference type="InterPro" id="IPR019734">
    <property type="entry name" value="TPR_rpt"/>
</dbReference>
<dbReference type="Pfam" id="PF13181">
    <property type="entry name" value="TPR_8"/>
    <property type="match status" value="1"/>
</dbReference>
<dbReference type="PROSITE" id="PS50005">
    <property type="entry name" value="TPR"/>
    <property type="match status" value="2"/>
</dbReference>
<dbReference type="Gene3D" id="1.25.40.10">
    <property type="entry name" value="Tetratricopeptide repeat domain"/>
    <property type="match status" value="1"/>
</dbReference>
<evidence type="ECO:0008006" key="7">
    <source>
        <dbReference type="Google" id="ProtNLM"/>
    </source>
</evidence>
<keyword evidence="4" id="KW-0812">Transmembrane</keyword>
<organism evidence="5 6">
    <name type="scientific">Marinihelvus fidelis</name>
    <dbReference type="NCBI Taxonomy" id="2613842"/>
    <lineage>
        <taxon>Bacteria</taxon>
        <taxon>Pseudomonadati</taxon>
        <taxon>Pseudomonadota</taxon>
        <taxon>Gammaproteobacteria</taxon>
        <taxon>Chromatiales</taxon>
        <taxon>Wenzhouxiangellaceae</taxon>
        <taxon>Marinihelvus</taxon>
    </lineage>
</organism>
<dbReference type="EMBL" id="VYXP01000005">
    <property type="protein sequence ID" value="KAA9131344.1"/>
    <property type="molecule type" value="Genomic_DNA"/>
</dbReference>
<dbReference type="InterPro" id="IPR051685">
    <property type="entry name" value="Ycf3/AcsC/BcsC/TPR_MFPF"/>
</dbReference>
<dbReference type="SMART" id="SM00028">
    <property type="entry name" value="TPR"/>
    <property type="match status" value="3"/>
</dbReference>
<gene>
    <name evidence="5" type="ORF">F3N42_08455</name>
</gene>
<dbReference type="Proteomes" id="UP000325372">
    <property type="component" value="Unassembled WGS sequence"/>
</dbReference>
<keyword evidence="6" id="KW-1185">Reference proteome</keyword>
<feature type="transmembrane region" description="Helical" evidence="4">
    <location>
        <begin position="92"/>
        <end position="109"/>
    </location>
</feature>
<evidence type="ECO:0000313" key="6">
    <source>
        <dbReference type="Proteomes" id="UP000325372"/>
    </source>
</evidence>
<keyword evidence="1" id="KW-0677">Repeat</keyword>
<evidence type="ECO:0000313" key="5">
    <source>
        <dbReference type="EMBL" id="KAA9131344.1"/>
    </source>
</evidence>
<dbReference type="Gene3D" id="3.40.50.10070">
    <property type="entry name" value="TolB, N-terminal domain"/>
    <property type="match status" value="1"/>
</dbReference>
<feature type="transmembrane region" description="Helical" evidence="4">
    <location>
        <begin position="12"/>
        <end position="30"/>
    </location>
</feature>
<sequence length="749" mass="83617">MSFFAELKRRNVIRVALAYLLIAWVLLQAADFALDLIDAPNWVIQALFMLAALGLPAVLVFSWVFEMTPEGLKREHEVDRTQSITPQTGQKLNRVIIGALTLAVAYLLVDKMVLQDRAVAPAEPVAATTAEPVEEAPAVPDKPSVAVLPFVNMSGSEDNEYFSDGLTETLLHMLAQLPDLQVAARTSSFAFKGQNASVGEIATALGVAHILEGSVQRAGDKVRVTAQLIKADDGFHLWSETYDRDLVDIFAIQDEIATDVASALDASLLGNEHPDLHGVETTDLAAYDLYLKGLQQQAIYSYGSLDEAERHFKQALARDPEFTDARLALVRNYLLKFRTGQIDVTEERRHVEPLLAQIRTSDPDSRLARAYELHLEIYDWSNNTSKDEVMTRIEEQRALLPLIPTDSFIRTENAGALSFFEHYEEALQVLEAGLMLDPLDPAINAQIGGIYLNTDNLEKARVAFEKARDLAPENPNSYGNLAELERQENNLPAALDHLRISAELDPEDHEIQAVIAEILFALELPEEGARWAARAQVLGPGTPITRRIQLEEAFARGETDRAIALAQSMIVDQVPNRYGSFFVAAVTYADLMMREGRSREAYEFLMATRPDIADFSATGLDFQGRVMRQFAIQLMSGFDTFENRQTAWNAHSEAMEATGFDWLDEDSGSLTLDLLINGRTDEAVAQFLEHRLDEPVAQNLYRHRKWMPDMNAPLYADPRVEAALAERSREVAAVRAEVQEMLLQPEWNL</sequence>
<evidence type="ECO:0000256" key="2">
    <source>
        <dbReference type="ARBA" id="ARBA00022803"/>
    </source>
</evidence>
<dbReference type="SUPFAM" id="SSF48452">
    <property type="entry name" value="TPR-like"/>
    <property type="match status" value="1"/>
</dbReference>
<reference evidence="5 6" key="1">
    <citation type="submission" date="2019-09" db="EMBL/GenBank/DDBJ databases">
        <title>Wenzhouxiangella sp. Genome sequencing and assembly.</title>
        <authorList>
            <person name="Zhang R."/>
        </authorList>
    </citation>
    <scope>NUCLEOTIDE SEQUENCE [LARGE SCALE GENOMIC DNA]</scope>
    <source>
        <strain evidence="5 6">W260</strain>
    </source>
</reference>
<feature type="repeat" description="TPR" evidence="3">
    <location>
        <begin position="441"/>
        <end position="474"/>
    </location>
</feature>
<protein>
    <recommendedName>
        <fullName evidence="7">Tetratricopeptide repeat protein</fullName>
    </recommendedName>
</protein>
<keyword evidence="4" id="KW-0472">Membrane</keyword>
<keyword evidence="4" id="KW-1133">Transmembrane helix</keyword>
<proteinExistence type="predicted"/>